<evidence type="ECO:0000256" key="7">
    <source>
        <dbReference type="ARBA" id="ARBA00022833"/>
    </source>
</evidence>
<reference evidence="12" key="1">
    <citation type="submission" date="2025-08" db="UniProtKB">
        <authorList>
            <consortium name="RefSeq"/>
        </authorList>
    </citation>
    <scope>IDENTIFICATION</scope>
    <source>
        <tissue evidence="12">Total insect</tissue>
    </source>
</reference>
<dbReference type="SUPFAM" id="SSF57850">
    <property type="entry name" value="RING/U-box"/>
    <property type="match status" value="2"/>
</dbReference>
<dbReference type="InterPro" id="IPR047545">
    <property type="entry name" value="BRcat_RBR_RNF216"/>
</dbReference>
<dbReference type="PROSITE" id="PS51873">
    <property type="entry name" value="TRIAD"/>
    <property type="match status" value="1"/>
</dbReference>
<evidence type="ECO:0000256" key="1">
    <source>
        <dbReference type="ARBA" id="ARBA00004906"/>
    </source>
</evidence>
<keyword evidence="11" id="KW-1185">Reference proteome</keyword>
<proteinExistence type="predicted"/>
<evidence type="ECO:0000256" key="5">
    <source>
        <dbReference type="ARBA" id="ARBA00022771"/>
    </source>
</evidence>
<name>A0A6P8Y8L8_THRPL</name>
<dbReference type="CDD" id="cd20353">
    <property type="entry name" value="Rcat_RBR_RNF216"/>
    <property type="match status" value="1"/>
</dbReference>
<feature type="compositionally biased region" description="Low complexity" evidence="9">
    <location>
        <begin position="479"/>
        <end position="490"/>
    </location>
</feature>
<feature type="domain" description="RING-type" evidence="10">
    <location>
        <begin position="699"/>
        <end position="909"/>
    </location>
</feature>
<evidence type="ECO:0000313" key="11">
    <source>
        <dbReference type="Proteomes" id="UP000515158"/>
    </source>
</evidence>
<keyword evidence="4" id="KW-0677">Repeat</keyword>
<keyword evidence="3" id="KW-0479">Metal-binding</keyword>
<gene>
    <name evidence="12" type="primary">LOC117642170</name>
</gene>
<dbReference type="InterPro" id="IPR013083">
    <property type="entry name" value="Znf_RING/FYVE/PHD"/>
</dbReference>
<dbReference type="GO" id="GO:0008270">
    <property type="term" value="F:zinc ion binding"/>
    <property type="evidence" value="ECO:0007669"/>
    <property type="project" value="UniProtKB-KW"/>
</dbReference>
<feature type="region of interest" description="Disordered" evidence="9">
    <location>
        <begin position="398"/>
        <end position="446"/>
    </location>
</feature>
<keyword evidence="6" id="KW-0833">Ubl conjugation pathway</keyword>
<feature type="region of interest" description="Disordered" evidence="9">
    <location>
        <begin position="165"/>
        <end position="214"/>
    </location>
</feature>
<keyword evidence="8" id="KW-0175">Coiled coil</keyword>
<feature type="compositionally biased region" description="Polar residues" evidence="9">
    <location>
        <begin position="180"/>
        <end position="195"/>
    </location>
</feature>
<dbReference type="Gene3D" id="3.30.40.10">
    <property type="entry name" value="Zinc/RING finger domain, C3HC4 (zinc finger)"/>
    <property type="match status" value="1"/>
</dbReference>
<dbReference type="InterPro" id="IPR044066">
    <property type="entry name" value="TRIAD_supradom"/>
</dbReference>
<comment type="pathway">
    <text evidence="1">Protein modification; protein ubiquitination.</text>
</comment>
<evidence type="ECO:0000256" key="2">
    <source>
        <dbReference type="ARBA" id="ARBA00022679"/>
    </source>
</evidence>
<feature type="region of interest" description="Disordered" evidence="9">
    <location>
        <begin position="467"/>
        <end position="497"/>
    </location>
</feature>
<dbReference type="PANTHER" id="PTHR22770">
    <property type="entry name" value="UBIQUITIN CONJUGATING ENZYME 7 INTERACTING PROTEIN-RELATED"/>
    <property type="match status" value="1"/>
</dbReference>
<feature type="region of interest" description="Disordered" evidence="9">
    <location>
        <begin position="239"/>
        <end position="281"/>
    </location>
</feature>
<evidence type="ECO:0000256" key="6">
    <source>
        <dbReference type="ARBA" id="ARBA00022786"/>
    </source>
</evidence>
<keyword evidence="7" id="KW-0862">Zinc</keyword>
<accession>A0A6P8Y8L8</accession>
<evidence type="ECO:0000259" key="10">
    <source>
        <dbReference type="PROSITE" id="PS51873"/>
    </source>
</evidence>
<dbReference type="Proteomes" id="UP000515158">
    <property type="component" value="Unplaced"/>
</dbReference>
<feature type="coiled-coil region" evidence="8">
    <location>
        <begin position="670"/>
        <end position="697"/>
    </location>
</feature>
<dbReference type="Pfam" id="PF26200">
    <property type="entry name" value="Rcat_RNF216"/>
    <property type="match status" value="1"/>
</dbReference>
<evidence type="ECO:0000256" key="4">
    <source>
        <dbReference type="ARBA" id="ARBA00022737"/>
    </source>
</evidence>
<dbReference type="GO" id="GO:0016740">
    <property type="term" value="F:transferase activity"/>
    <property type="evidence" value="ECO:0007669"/>
    <property type="project" value="UniProtKB-KW"/>
</dbReference>
<protein>
    <submittedName>
        <fullName evidence="12">Uncharacterized protein LOC117642170 isoform X2</fullName>
    </submittedName>
</protein>
<feature type="region of interest" description="Disordered" evidence="9">
    <location>
        <begin position="81"/>
        <end position="133"/>
    </location>
</feature>
<dbReference type="PANTHER" id="PTHR22770:SF47">
    <property type="entry name" value="E3 UBIQUITIN-PROTEIN LIGASE RNF216"/>
    <property type="match status" value="1"/>
</dbReference>
<dbReference type="InterPro" id="IPR047546">
    <property type="entry name" value="Rcat_RBR_RNF216"/>
</dbReference>
<evidence type="ECO:0000256" key="8">
    <source>
        <dbReference type="SAM" id="Coils"/>
    </source>
</evidence>
<organism evidence="12">
    <name type="scientific">Thrips palmi</name>
    <name type="common">Melon thrips</name>
    <dbReference type="NCBI Taxonomy" id="161013"/>
    <lineage>
        <taxon>Eukaryota</taxon>
        <taxon>Metazoa</taxon>
        <taxon>Ecdysozoa</taxon>
        <taxon>Arthropoda</taxon>
        <taxon>Hexapoda</taxon>
        <taxon>Insecta</taxon>
        <taxon>Pterygota</taxon>
        <taxon>Neoptera</taxon>
        <taxon>Paraneoptera</taxon>
        <taxon>Thysanoptera</taxon>
        <taxon>Terebrantia</taxon>
        <taxon>Thripoidea</taxon>
        <taxon>Thripidae</taxon>
        <taxon>Thrips</taxon>
    </lineage>
</organism>
<keyword evidence="5" id="KW-0863">Zinc-finger</keyword>
<evidence type="ECO:0000313" key="12">
    <source>
        <dbReference type="RefSeq" id="XP_034235978.1"/>
    </source>
</evidence>
<dbReference type="RefSeq" id="XP_034235978.1">
    <property type="nucleotide sequence ID" value="XM_034380087.1"/>
</dbReference>
<dbReference type="Gene3D" id="1.20.120.1750">
    <property type="match status" value="1"/>
</dbReference>
<sequence>MDTLVEDVSLVMSALDSHGATGFVNANAVFERLESYNSSKCQGKELVNKVVTSFLIDLGLAPPVSDSPEVQIVDVVEPNGAAGPSSLNGASGSSTSTGADGPSSLPSSSVGALDSNATASSVPSHLKGPAAAGPSKALAIDSSVETWTLSPGLCQAFNEPYSPLVSYPSSPEEGKEEKTASNIVPTSLSNGSSTGAIPKVKQSVPTSSRTSPDLLNNSEAIETLRPNFLKKNSCEDLSASNVSVSSPSKRESDVLEPSESTISAKKLKSSPISPKMKTSPGRSLALNSAQGFLDQTMNVDNVGSIAAPNPERKTALKEPKAAAHVKTLSEMFPEADPQYLWDRAEQIENDDALGALIESMLSNDDYPRVFQSNKSFRNASAAAGSANGLFNGDSEFHEFSKPSTSTATVVKSEPSSSVPVVKSEPSSSAQVAKASSSNLSTEDNRAIASTSKASGFVNKPLTTVSSLSEAKRRMSLENSSASTSAVTETPAPAPPPREPWQDQHEIFLQIFPDADPSYLEEKARSLYDKEEDLKVCVANLLENRDYPSRKDWEWRQEQLALQKRYTEEFSIPNFLEIFPDPFTYFADEKRKCTNPNQASMFLRNKYRKLRVADIASTFSRHGYNLTLTCRSLDNWNGATLKGRRTQVEYDIKKSGGKGVDVPFLQEIAFIENEQKIVEFLEAKKKRREDAFNEAKAKGELLQCQCCYDDEVLLEDVRNCSEGHLFCVSCLQKSSEQRIGDGQTTFPCLEDCSAEFGLQMLQEILKPTIFSRLVQRKQAEEVKAAGIEDLVQCPFCDFCNIPPKDDKVFRCLNPDCMKESCRLCKEESHVPLRCEEVERKSEVEIRTYIENKMTEALVRTCWKCSRKFVKEDGCNKMTCTCGALMCYVCRQPVKDYSHFNGQGGDNFERKCPLYSKIQELHVDAVVKVAQEAKLEMLAQNPGAQLVHDPTLIAPQIVPKKKKKKN</sequence>
<keyword evidence="2" id="KW-0808">Transferase</keyword>
<dbReference type="OrthoDB" id="10009520at2759"/>
<feature type="compositionally biased region" description="Polar residues" evidence="9">
    <location>
        <begin position="203"/>
        <end position="214"/>
    </location>
</feature>
<evidence type="ECO:0000256" key="3">
    <source>
        <dbReference type="ARBA" id="ARBA00022723"/>
    </source>
</evidence>
<dbReference type="AlphaFoldDB" id="A0A6P8Y8L8"/>
<feature type="compositionally biased region" description="Low complexity" evidence="9">
    <location>
        <begin position="409"/>
        <end position="437"/>
    </location>
</feature>
<dbReference type="InterPro" id="IPR051628">
    <property type="entry name" value="LUBAC_E3_Ligases"/>
</dbReference>
<feature type="compositionally biased region" description="Polar residues" evidence="9">
    <location>
        <begin position="105"/>
        <end position="123"/>
    </location>
</feature>
<evidence type="ECO:0000256" key="9">
    <source>
        <dbReference type="SAM" id="MobiDB-lite"/>
    </source>
</evidence>
<dbReference type="GeneID" id="117642170"/>
<dbReference type="CDD" id="cd20339">
    <property type="entry name" value="BRcat_RBR_RNF216"/>
    <property type="match status" value="1"/>
</dbReference>
<feature type="compositionally biased region" description="Low complexity" evidence="9">
    <location>
        <begin position="81"/>
        <end position="104"/>
    </location>
</feature>